<dbReference type="GO" id="GO:0005975">
    <property type="term" value="P:carbohydrate metabolic process"/>
    <property type="evidence" value="ECO:0007669"/>
    <property type="project" value="InterPro"/>
</dbReference>
<gene>
    <name evidence="3" type="ORF">DEO45_14250</name>
</gene>
<evidence type="ECO:0000256" key="1">
    <source>
        <dbReference type="SAM" id="SignalP"/>
    </source>
</evidence>
<dbReference type="InterPro" id="IPR017853">
    <property type="entry name" value="GH"/>
</dbReference>
<comment type="caution">
    <text evidence="3">The sequence shown here is derived from an EMBL/GenBank/DDBJ whole genome shotgun (WGS) entry which is preliminary data.</text>
</comment>
<evidence type="ECO:0000259" key="2">
    <source>
        <dbReference type="SMART" id="SM00642"/>
    </source>
</evidence>
<feature type="signal peptide" evidence="1">
    <location>
        <begin position="1"/>
        <end position="26"/>
    </location>
</feature>
<protein>
    <submittedName>
        <fullName evidence="3">Alpha-amylase</fullName>
    </submittedName>
</protein>
<dbReference type="Gene3D" id="3.20.20.80">
    <property type="entry name" value="Glycosidases"/>
    <property type="match status" value="1"/>
</dbReference>
<dbReference type="SUPFAM" id="SSF51445">
    <property type="entry name" value="(Trans)glycosidases"/>
    <property type="match status" value="1"/>
</dbReference>
<organism evidence="3 4">
    <name type="scientific">Rhodanobacter denitrificans</name>
    <dbReference type="NCBI Taxonomy" id="666685"/>
    <lineage>
        <taxon>Bacteria</taxon>
        <taxon>Pseudomonadati</taxon>
        <taxon>Pseudomonadota</taxon>
        <taxon>Gammaproteobacteria</taxon>
        <taxon>Lysobacterales</taxon>
        <taxon>Rhodanobacteraceae</taxon>
        <taxon>Rhodanobacter</taxon>
    </lineage>
</organism>
<sequence>MRYRFAFTWVAIFGSLGCATVRSAHAEVPSSIIHSKKLDSLTALRSRPAEGEVIYLVIPDRFANGDPSNDRGGLSGKRSETGYDPTDKAFYHGGDLKGVTSKLDYIRGLGATAIWLTPVFRNKAVQEEDGYQSAGYHGYWPVDFTDIDPHLGTKADYKAFVDAAHARGMKVYFDLVVNHTADVIKYRECQGKACTYRSRADFPYTRKADSKGAINQGFLGDLPPYLTTSNFSKLTSPNYAYTPYVPAAERHIKKPDWLNNPIYYHNRGNSIFRGESAQLGDFMGLDDIFTENPRVVRGFIDIYSRWIDDYGIDGFRIDTARHVDAQFWQAFVPAMLARAKAKGIPNFHIFGEVMEFTPGRLARATRVDGLPAVNDFALQAALVDAIAKDGPTSKITDVFQGDALYAKGDATAAELVTLTGNHDVMRFAHAVREAKPHASFDEVMRRVRLAYAVILFSRGIPAIYYGDEQGFTGEGAIDQDSREDMFPTKVSSYQSEPRLGSEAPGNNDHFDVNHPLYKSISRMLAVRAGEPALQRGRQISRLSGDAPGLLAISRFSPSGDEVLVVFNTSLGPISGRVLVESTSQRWTPLYGKCQQQSVAPGSYAVEVPALEFIICKGSNRQ</sequence>
<keyword evidence="1" id="KW-0732">Signal</keyword>
<dbReference type="AlphaFoldDB" id="A0A368KA96"/>
<accession>A0A368KA96</accession>
<dbReference type="SMART" id="SM00642">
    <property type="entry name" value="Aamy"/>
    <property type="match status" value="1"/>
</dbReference>
<dbReference type="PANTHER" id="PTHR10357:SF209">
    <property type="entry name" value="PERIPLASMIC ALPHA-AMYLASE"/>
    <property type="match status" value="1"/>
</dbReference>
<dbReference type="RefSeq" id="WP_114344931.1">
    <property type="nucleotide sequence ID" value="NZ_QFWQ01000009.1"/>
</dbReference>
<feature type="domain" description="Glycosyl hydrolase family 13 catalytic" evidence="2">
    <location>
        <begin position="56"/>
        <end position="527"/>
    </location>
</feature>
<dbReference type="OrthoDB" id="9805159at2"/>
<evidence type="ECO:0000313" key="3">
    <source>
        <dbReference type="EMBL" id="RCS28859.1"/>
    </source>
</evidence>
<dbReference type="PANTHER" id="PTHR10357">
    <property type="entry name" value="ALPHA-AMYLASE FAMILY MEMBER"/>
    <property type="match status" value="1"/>
</dbReference>
<dbReference type="EMBL" id="QFWQ01000009">
    <property type="protein sequence ID" value="RCS28859.1"/>
    <property type="molecule type" value="Genomic_DNA"/>
</dbReference>
<name>A0A368KA96_9GAMM</name>
<dbReference type="Proteomes" id="UP000252387">
    <property type="component" value="Unassembled WGS sequence"/>
</dbReference>
<dbReference type="PROSITE" id="PS51257">
    <property type="entry name" value="PROKAR_LIPOPROTEIN"/>
    <property type="match status" value="1"/>
</dbReference>
<dbReference type="InterPro" id="IPR006047">
    <property type="entry name" value="GH13_cat_dom"/>
</dbReference>
<dbReference type="Pfam" id="PF00128">
    <property type="entry name" value="Alpha-amylase"/>
    <property type="match status" value="1"/>
</dbReference>
<dbReference type="CDD" id="cd11339">
    <property type="entry name" value="AmyAc_bac_CMD_like_2"/>
    <property type="match status" value="1"/>
</dbReference>
<feature type="chain" id="PRO_5016977581" evidence="1">
    <location>
        <begin position="27"/>
        <end position="621"/>
    </location>
</feature>
<reference evidence="3 4" key="1">
    <citation type="submission" date="2018-05" db="EMBL/GenBank/DDBJ databases">
        <title>Draft genome sequence of Rhodanobacter denitrificans Yn1 isolated from gold copper mine.</title>
        <authorList>
            <person name="Yang N."/>
            <person name="Mazhar H.S."/>
            <person name="Rensing C."/>
        </authorList>
    </citation>
    <scope>NUCLEOTIDE SEQUENCE [LARGE SCALE GENOMIC DNA]</scope>
    <source>
        <strain evidence="3 4">Yn1</strain>
    </source>
</reference>
<evidence type="ECO:0000313" key="4">
    <source>
        <dbReference type="Proteomes" id="UP000252387"/>
    </source>
</evidence>
<keyword evidence="4" id="KW-1185">Reference proteome</keyword>
<proteinExistence type="predicted"/>